<name>A0ABT8C652_9BACT</name>
<proteinExistence type="predicted"/>
<gene>
    <name evidence="2" type="ORF">QWZ15_06840</name>
</gene>
<keyword evidence="3" id="KW-1185">Reference proteome</keyword>
<dbReference type="InterPro" id="IPR006311">
    <property type="entry name" value="TAT_signal"/>
</dbReference>
<dbReference type="InterPro" id="IPR036237">
    <property type="entry name" value="Xyl_isomerase-like_sf"/>
</dbReference>
<dbReference type="GO" id="GO:0016853">
    <property type="term" value="F:isomerase activity"/>
    <property type="evidence" value="ECO:0007669"/>
    <property type="project" value="UniProtKB-KW"/>
</dbReference>
<evidence type="ECO:0000259" key="1">
    <source>
        <dbReference type="Pfam" id="PF01261"/>
    </source>
</evidence>
<dbReference type="EMBL" id="JAUFQS010000006">
    <property type="protein sequence ID" value="MDN3687537.1"/>
    <property type="molecule type" value="Genomic_DNA"/>
</dbReference>
<sequence length="305" mass="34016">MKHLNLQDSTHDRRNFLKKAGLGVAGLASFQAESLANSRHSTSQSKKVELAIATITCDGFGDENFVKAFEIIPQLPFKNVEFNCWYGRNLTPSGISSIKERCDQNGLRPICVQGSSFGAEGNIVKDVAHKLWLMEAAKKLGCRRVKCTGSGRGKAGGTEAVVEIVRELAPAAEEMDVLLLLENHANNNIEFIEDYERIFEETDSSHVGICMDNAHFNGSNVELMEVVDTFHEKILHIDIKDTERMGIHKVVNFGEGVTDNDGVIQKMLDYGYEGYLLVEMAPPLNQDTLVADLTRAYRLFEKYQK</sequence>
<protein>
    <submittedName>
        <fullName evidence="2">Sugar phosphate isomerase/epimerase family protein</fullName>
    </submittedName>
</protein>
<dbReference type="RefSeq" id="WP_163385189.1">
    <property type="nucleotide sequence ID" value="NZ_JAUFQS010000006.1"/>
</dbReference>
<reference evidence="3" key="1">
    <citation type="journal article" date="2019" name="Int. J. Syst. Evol. Microbiol.">
        <title>The Global Catalogue of Microorganisms (GCM) 10K type strain sequencing project: providing services to taxonomists for standard genome sequencing and annotation.</title>
        <authorList>
            <consortium name="The Broad Institute Genomics Platform"/>
            <consortium name="The Broad Institute Genome Sequencing Center for Infectious Disease"/>
            <person name="Wu L."/>
            <person name="Ma J."/>
        </authorList>
    </citation>
    <scope>NUCLEOTIDE SEQUENCE [LARGE SCALE GENOMIC DNA]</scope>
    <source>
        <strain evidence="3">CECT 7706</strain>
    </source>
</reference>
<evidence type="ECO:0000313" key="2">
    <source>
        <dbReference type="EMBL" id="MDN3687537.1"/>
    </source>
</evidence>
<dbReference type="InterPro" id="IPR050312">
    <property type="entry name" value="IolE/XylAMocC-like"/>
</dbReference>
<dbReference type="Proteomes" id="UP001236663">
    <property type="component" value="Unassembled WGS sequence"/>
</dbReference>
<dbReference type="Gene3D" id="3.20.20.150">
    <property type="entry name" value="Divalent-metal-dependent TIM barrel enzymes"/>
    <property type="match status" value="1"/>
</dbReference>
<comment type="caution">
    <text evidence="2">The sequence shown here is derived from an EMBL/GenBank/DDBJ whole genome shotgun (WGS) entry which is preliminary data.</text>
</comment>
<dbReference type="InterPro" id="IPR013022">
    <property type="entry name" value="Xyl_isomerase-like_TIM-brl"/>
</dbReference>
<feature type="domain" description="Xylose isomerase-like TIM barrel" evidence="1">
    <location>
        <begin position="74"/>
        <end position="282"/>
    </location>
</feature>
<dbReference type="PANTHER" id="PTHR12110">
    <property type="entry name" value="HYDROXYPYRUVATE ISOMERASE"/>
    <property type="match status" value="1"/>
</dbReference>
<organism evidence="2 3">
    <name type="scientific">Cyclobacterium jeungdonense</name>
    <dbReference type="NCBI Taxonomy" id="708087"/>
    <lineage>
        <taxon>Bacteria</taxon>
        <taxon>Pseudomonadati</taxon>
        <taxon>Bacteroidota</taxon>
        <taxon>Cytophagia</taxon>
        <taxon>Cytophagales</taxon>
        <taxon>Cyclobacteriaceae</taxon>
        <taxon>Cyclobacterium</taxon>
    </lineage>
</organism>
<evidence type="ECO:0000313" key="3">
    <source>
        <dbReference type="Proteomes" id="UP001236663"/>
    </source>
</evidence>
<dbReference type="SUPFAM" id="SSF51658">
    <property type="entry name" value="Xylose isomerase-like"/>
    <property type="match status" value="1"/>
</dbReference>
<dbReference type="NCBIfam" id="TIGR01409">
    <property type="entry name" value="TAT_signal_seq"/>
    <property type="match status" value="1"/>
</dbReference>
<dbReference type="PROSITE" id="PS51318">
    <property type="entry name" value="TAT"/>
    <property type="match status" value="1"/>
</dbReference>
<dbReference type="InterPro" id="IPR019546">
    <property type="entry name" value="TAT_signal_bac_arc"/>
</dbReference>
<dbReference type="Pfam" id="PF01261">
    <property type="entry name" value="AP_endonuc_2"/>
    <property type="match status" value="1"/>
</dbReference>
<keyword evidence="2" id="KW-0413">Isomerase</keyword>
<accession>A0ABT8C652</accession>